<keyword evidence="4" id="KW-0804">Transcription</keyword>
<evidence type="ECO:0000313" key="6">
    <source>
        <dbReference type="EMBL" id="MFC7418681.1"/>
    </source>
</evidence>
<evidence type="ECO:0000256" key="4">
    <source>
        <dbReference type="ARBA" id="ARBA00023163"/>
    </source>
</evidence>
<dbReference type="SUPFAM" id="SSF46785">
    <property type="entry name" value="Winged helix' DNA-binding domain"/>
    <property type="match status" value="1"/>
</dbReference>
<reference evidence="7" key="1">
    <citation type="journal article" date="2019" name="Int. J. Syst. Evol. Microbiol.">
        <title>The Global Catalogue of Microorganisms (GCM) 10K type strain sequencing project: providing services to taxonomists for standard genome sequencing and annotation.</title>
        <authorList>
            <consortium name="The Broad Institute Genomics Platform"/>
            <consortium name="The Broad Institute Genome Sequencing Center for Infectious Disease"/>
            <person name="Wu L."/>
            <person name="Ma J."/>
        </authorList>
    </citation>
    <scope>NUCLEOTIDE SEQUENCE [LARGE SCALE GENOMIC DNA]</scope>
    <source>
        <strain evidence="7">CCUG 62945</strain>
    </source>
</reference>
<dbReference type="InterPro" id="IPR036388">
    <property type="entry name" value="WH-like_DNA-bd_sf"/>
</dbReference>
<dbReference type="PANTHER" id="PTHR30126">
    <property type="entry name" value="HTH-TYPE TRANSCRIPTIONAL REGULATOR"/>
    <property type="match status" value="1"/>
</dbReference>
<dbReference type="Pfam" id="PF00126">
    <property type="entry name" value="HTH_1"/>
    <property type="match status" value="1"/>
</dbReference>
<evidence type="ECO:0000313" key="7">
    <source>
        <dbReference type="Proteomes" id="UP001596473"/>
    </source>
</evidence>
<dbReference type="Proteomes" id="UP001596473">
    <property type="component" value="Unassembled WGS sequence"/>
</dbReference>
<dbReference type="InterPro" id="IPR005119">
    <property type="entry name" value="LysR_subst-bd"/>
</dbReference>
<organism evidence="6 7">
    <name type="scientific">Iodobacter arcticus</name>
    <dbReference type="NCBI Taxonomy" id="590593"/>
    <lineage>
        <taxon>Bacteria</taxon>
        <taxon>Pseudomonadati</taxon>
        <taxon>Pseudomonadota</taxon>
        <taxon>Betaproteobacteria</taxon>
        <taxon>Neisseriales</taxon>
        <taxon>Chitinibacteraceae</taxon>
        <taxon>Iodobacter</taxon>
    </lineage>
</organism>
<protein>
    <submittedName>
        <fullName evidence="6">LysR family transcriptional regulator</fullName>
    </submittedName>
</protein>
<dbReference type="InterPro" id="IPR036390">
    <property type="entry name" value="WH_DNA-bd_sf"/>
</dbReference>
<dbReference type="Gene3D" id="1.10.10.10">
    <property type="entry name" value="Winged helix-like DNA-binding domain superfamily/Winged helix DNA-binding domain"/>
    <property type="match status" value="1"/>
</dbReference>
<dbReference type="RefSeq" id="WP_380185784.1">
    <property type="nucleotide sequence ID" value="NZ_JBHTBQ010000004.1"/>
</dbReference>
<evidence type="ECO:0000259" key="5">
    <source>
        <dbReference type="PROSITE" id="PS50931"/>
    </source>
</evidence>
<dbReference type="SUPFAM" id="SSF53850">
    <property type="entry name" value="Periplasmic binding protein-like II"/>
    <property type="match status" value="1"/>
</dbReference>
<evidence type="ECO:0000256" key="2">
    <source>
        <dbReference type="ARBA" id="ARBA00023015"/>
    </source>
</evidence>
<gene>
    <name evidence="6" type="ORF">ACFQNF_02155</name>
</gene>
<accession>A0ABW2QSF5</accession>
<proteinExistence type="inferred from homology"/>
<dbReference type="PANTHER" id="PTHR30126:SF40">
    <property type="entry name" value="HTH-TYPE TRANSCRIPTIONAL REGULATOR GLTR"/>
    <property type="match status" value="1"/>
</dbReference>
<dbReference type="Pfam" id="PF03466">
    <property type="entry name" value="LysR_substrate"/>
    <property type="match status" value="1"/>
</dbReference>
<comment type="similarity">
    <text evidence="1">Belongs to the LysR transcriptional regulatory family.</text>
</comment>
<evidence type="ECO:0000256" key="1">
    <source>
        <dbReference type="ARBA" id="ARBA00009437"/>
    </source>
</evidence>
<name>A0ABW2QSF5_9NEIS</name>
<comment type="caution">
    <text evidence="6">The sequence shown here is derived from an EMBL/GenBank/DDBJ whole genome shotgun (WGS) entry which is preliminary data.</text>
</comment>
<evidence type="ECO:0000256" key="3">
    <source>
        <dbReference type="ARBA" id="ARBA00023125"/>
    </source>
</evidence>
<dbReference type="Gene3D" id="3.40.190.290">
    <property type="match status" value="1"/>
</dbReference>
<dbReference type="InterPro" id="IPR000847">
    <property type="entry name" value="LysR_HTH_N"/>
</dbReference>
<keyword evidence="7" id="KW-1185">Reference proteome</keyword>
<feature type="domain" description="HTH lysR-type" evidence="5">
    <location>
        <begin position="2"/>
        <end position="59"/>
    </location>
</feature>
<keyword evidence="2" id="KW-0805">Transcription regulation</keyword>
<dbReference type="PROSITE" id="PS50931">
    <property type="entry name" value="HTH_LYSR"/>
    <property type="match status" value="1"/>
</dbReference>
<keyword evidence="3" id="KW-0238">DNA-binding</keyword>
<dbReference type="EMBL" id="JBHTBQ010000004">
    <property type="protein sequence ID" value="MFC7418681.1"/>
    <property type="molecule type" value="Genomic_DNA"/>
</dbReference>
<sequence>MINSSQLKALCAVIEQGGVSAAANTLFCVPSNITKKIKELESEFGLCLFHRERNRLILTAEGRTFYQKAQEYLALHAQGRSLFYDEPIVGELRIGALDIALSHHLPEPIAHYRIAHPEIKLNIVHGHSLELERQLQAGELDLIFSDGPIEHPLMGGVLAFTEQLVLVGAEPVEIPKQTLYAFPSTCHYRHLIEASLNMQGIRPQTLLEIESYPIIFALIQAGKGCAFIPRSLAEAQGVPHYSEPIQSNIYALWRKGAICHLGSEFIEKVTNVSLISDAKNNEAKVIKTQQKPSQT</sequence>